<dbReference type="Pfam" id="PF13087">
    <property type="entry name" value="AAA_12"/>
    <property type="match status" value="1"/>
</dbReference>
<dbReference type="OrthoDB" id="6513042at2759"/>
<dbReference type="Gene3D" id="3.40.50.300">
    <property type="entry name" value="P-loop containing nucleotide triphosphate hydrolases"/>
    <property type="match status" value="1"/>
</dbReference>
<dbReference type="InterPro" id="IPR045055">
    <property type="entry name" value="DNA2/NAM7-like"/>
</dbReference>
<evidence type="ECO:0000313" key="2">
    <source>
        <dbReference type="EMBL" id="CAF1472081.1"/>
    </source>
</evidence>
<comment type="caution">
    <text evidence="2">The sequence shown here is derived from an EMBL/GenBank/DDBJ whole genome shotgun (WGS) entry which is preliminary data.</text>
</comment>
<dbReference type="PANTHER" id="PTHR10887:SF495">
    <property type="entry name" value="HELICASE SENATAXIN ISOFORM X1-RELATED"/>
    <property type="match status" value="1"/>
</dbReference>
<dbReference type="SUPFAM" id="SSF52540">
    <property type="entry name" value="P-loop containing nucleoside triphosphate hydrolases"/>
    <property type="match status" value="1"/>
</dbReference>
<dbReference type="InterPro" id="IPR027417">
    <property type="entry name" value="P-loop_NTPase"/>
</dbReference>
<evidence type="ECO:0000259" key="1">
    <source>
        <dbReference type="Pfam" id="PF13087"/>
    </source>
</evidence>
<proteinExistence type="predicted"/>
<protein>
    <recommendedName>
        <fullName evidence="1">DNA2/NAM7 helicase-like C-terminal domain-containing protein</fullName>
    </recommendedName>
</protein>
<reference evidence="2" key="1">
    <citation type="submission" date="2021-02" db="EMBL/GenBank/DDBJ databases">
        <authorList>
            <person name="Nowell W R."/>
        </authorList>
    </citation>
    <scope>NUCLEOTIDE SEQUENCE</scope>
</reference>
<evidence type="ECO:0000313" key="3">
    <source>
        <dbReference type="Proteomes" id="UP000663832"/>
    </source>
</evidence>
<dbReference type="PANTHER" id="PTHR10887">
    <property type="entry name" value="DNA2/NAM7 HELICASE FAMILY"/>
    <property type="match status" value="1"/>
</dbReference>
<dbReference type="AlphaFoldDB" id="A0A815R8Y5"/>
<name>A0A815R8Y5_9BILA</name>
<accession>A0A815R8Y5</accession>
<organism evidence="2 3">
    <name type="scientific">Adineta steineri</name>
    <dbReference type="NCBI Taxonomy" id="433720"/>
    <lineage>
        <taxon>Eukaryota</taxon>
        <taxon>Metazoa</taxon>
        <taxon>Spiralia</taxon>
        <taxon>Gnathifera</taxon>
        <taxon>Rotifera</taxon>
        <taxon>Eurotatoria</taxon>
        <taxon>Bdelloidea</taxon>
        <taxon>Adinetida</taxon>
        <taxon>Adinetidae</taxon>
        <taxon>Adineta</taxon>
    </lineage>
</organism>
<dbReference type="EMBL" id="CAJNOM010000500">
    <property type="protein sequence ID" value="CAF1472081.1"/>
    <property type="molecule type" value="Genomic_DNA"/>
</dbReference>
<sequence length="130" mass="15309">MDYSFMVTKVLSRRTATVNVYPEVRTVDGFQGREKNIILISLVRSNNENEIGFLVNEQRMNVLLTRAKCAMIVFGNKKTLISNNLWKNWIENVPNINSTQFINYCLKKEQNQITTQHQVHSTKNNYRKRR</sequence>
<gene>
    <name evidence="2" type="ORF">QVE165_LOCUS41664</name>
</gene>
<dbReference type="CDD" id="cd18808">
    <property type="entry name" value="SF1_C_Upf1"/>
    <property type="match status" value="1"/>
</dbReference>
<dbReference type="InterPro" id="IPR041679">
    <property type="entry name" value="DNA2/NAM7-like_C"/>
</dbReference>
<dbReference type="Proteomes" id="UP000663832">
    <property type="component" value="Unassembled WGS sequence"/>
</dbReference>
<keyword evidence="3" id="KW-1185">Reference proteome</keyword>
<feature type="domain" description="DNA2/NAM7 helicase-like C-terminal" evidence="1">
    <location>
        <begin position="22"/>
        <end position="78"/>
    </location>
</feature>
<dbReference type="InterPro" id="IPR047187">
    <property type="entry name" value="SF1_C_Upf1"/>
</dbReference>